<dbReference type="GO" id="GO:0005509">
    <property type="term" value="F:calcium ion binding"/>
    <property type="evidence" value="ECO:0007669"/>
    <property type="project" value="InterPro"/>
</dbReference>
<dbReference type="SMART" id="SM00181">
    <property type="entry name" value="EGF"/>
    <property type="match status" value="4"/>
</dbReference>
<proteinExistence type="predicted"/>
<evidence type="ECO:0000313" key="15">
    <source>
        <dbReference type="Proteomes" id="UP001208570"/>
    </source>
</evidence>
<name>A0AAD9J511_9ANNE</name>
<dbReference type="EMBL" id="JAODUP010000622">
    <property type="protein sequence ID" value="KAK2146248.1"/>
    <property type="molecule type" value="Genomic_DNA"/>
</dbReference>
<keyword evidence="10 12" id="KW-1015">Disulfide bond</keyword>
<dbReference type="Pfam" id="PF07645">
    <property type="entry name" value="EGF_CA"/>
    <property type="match status" value="1"/>
</dbReference>
<organism evidence="14 15">
    <name type="scientific">Paralvinella palmiformis</name>
    <dbReference type="NCBI Taxonomy" id="53620"/>
    <lineage>
        <taxon>Eukaryota</taxon>
        <taxon>Metazoa</taxon>
        <taxon>Spiralia</taxon>
        <taxon>Lophotrochozoa</taxon>
        <taxon>Annelida</taxon>
        <taxon>Polychaeta</taxon>
        <taxon>Sedentaria</taxon>
        <taxon>Canalipalpata</taxon>
        <taxon>Terebellida</taxon>
        <taxon>Terebelliformia</taxon>
        <taxon>Alvinellidae</taxon>
        <taxon>Paralvinella</taxon>
    </lineage>
</organism>
<keyword evidence="7" id="KW-0106">Calcium</keyword>
<protein>
    <recommendedName>
        <fullName evidence="13">EGF-like domain-containing protein</fullName>
    </recommendedName>
</protein>
<keyword evidence="11" id="KW-0325">Glycoprotein</keyword>
<keyword evidence="6" id="KW-0677">Repeat</keyword>
<dbReference type="CDD" id="cd00054">
    <property type="entry name" value="EGF_CA"/>
    <property type="match status" value="3"/>
</dbReference>
<dbReference type="InterPro" id="IPR049883">
    <property type="entry name" value="NOTCH1_EGF-like"/>
</dbReference>
<dbReference type="PROSITE" id="PS01186">
    <property type="entry name" value="EGF_2"/>
    <property type="match status" value="2"/>
</dbReference>
<evidence type="ECO:0000256" key="6">
    <source>
        <dbReference type="ARBA" id="ARBA00022737"/>
    </source>
</evidence>
<evidence type="ECO:0000259" key="13">
    <source>
        <dbReference type="PROSITE" id="PS50026"/>
    </source>
</evidence>
<dbReference type="InterPro" id="IPR001881">
    <property type="entry name" value="EGF-like_Ca-bd_dom"/>
</dbReference>
<evidence type="ECO:0000256" key="5">
    <source>
        <dbReference type="ARBA" id="ARBA00022729"/>
    </source>
</evidence>
<dbReference type="FunFam" id="2.10.25.10:FF:000122">
    <property type="entry name" value="Protein crumbs homolog 2"/>
    <property type="match status" value="1"/>
</dbReference>
<dbReference type="PROSITE" id="PS00022">
    <property type="entry name" value="EGF_1"/>
    <property type="match status" value="2"/>
</dbReference>
<dbReference type="Gene3D" id="2.10.25.10">
    <property type="entry name" value="Laminin"/>
    <property type="match status" value="3"/>
</dbReference>
<feature type="disulfide bond" evidence="12">
    <location>
        <begin position="203"/>
        <end position="212"/>
    </location>
</feature>
<evidence type="ECO:0000256" key="1">
    <source>
        <dbReference type="ARBA" id="ARBA00004251"/>
    </source>
</evidence>
<feature type="domain" description="EGF-like" evidence="13">
    <location>
        <begin position="137"/>
        <end position="176"/>
    </location>
</feature>
<feature type="domain" description="EGF-like" evidence="13">
    <location>
        <begin position="177"/>
        <end position="213"/>
    </location>
</feature>
<accession>A0AAD9J511</accession>
<keyword evidence="3 12" id="KW-0245">EGF-like domain</keyword>
<sequence>MKAGLLTLKIAKLNRKIETNLDSRGGVSAQYSPRIRMCSCDHGSCNFSIIQAGRNREGHFQLVQCTCDVGWTELSCFCPIGLTLDTDGQTCIGCDGAWGKNCSMRCNCQGDHNLCLPSIGCVHCPPGYEQGGDCSTDVDECRQSPCDDLAECHNMVGSFKCSCPVGYEVVNKTQCKEVNECENNPCTVNGHCKDVIDGFECQCATGFTGIFCEIDIDECLSNPCQNGGICNNRPNKYRCDCSGIWGGINCELQLLPACKIVFTRSDVIFTYDISVRITNIPYNINHEVVSSPEYMALLNFVKAQMEHTFGCNSVFQDILIRVYHFVFSKEYLHPGQLPPSSWMMSGYPLHGLWSQQGESMRGLPQGVSAYDAMRMEHEHLFPPVHRRPSPPVNWSYPSGDNFMRPRRHGSSSSSVDGADRRRWWEKLGEIAETVPEVW</sequence>
<dbReference type="GO" id="GO:0005886">
    <property type="term" value="C:plasma membrane"/>
    <property type="evidence" value="ECO:0007669"/>
    <property type="project" value="UniProtKB-SubCell"/>
</dbReference>
<evidence type="ECO:0000256" key="2">
    <source>
        <dbReference type="ARBA" id="ARBA00022475"/>
    </source>
</evidence>
<evidence type="ECO:0000256" key="11">
    <source>
        <dbReference type="ARBA" id="ARBA00023180"/>
    </source>
</evidence>
<dbReference type="Proteomes" id="UP001208570">
    <property type="component" value="Unassembled WGS sequence"/>
</dbReference>
<dbReference type="InterPro" id="IPR018097">
    <property type="entry name" value="EGF_Ca-bd_CS"/>
</dbReference>
<dbReference type="PANTHER" id="PTHR12916">
    <property type="entry name" value="CYTOCHROME C OXIDASE POLYPEPTIDE VIC-2"/>
    <property type="match status" value="1"/>
</dbReference>
<dbReference type="PROSITE" id="PS01187">
    <property type="entry name" value="EGF_CA"/>
    <property type="match status" value="2"/>
</dbReference>
<gene>
    <name evidence="14" type="ORF">LSH36_622g00022</name>
</gene>
<comment type="caution">
    <text evidence="14">The sequence shown here is derived from an EMBL/GenBank/DDBJ whole genome shotgun (WGS) entry which is preliminary data.</text>
</comment>
<dbReference type="SUPFAM" id="SSF57196">
    <property type="entry name" value="EGF/Laminin"/>
    <property type="match status" value="3"/>
</dbReference>
<feature type="domain" description="EGF-like" evidence="13">
    <location>
        <begin position="215"/>
        <end position="251"/>
    </location>
</feature>
<dbReference type="InterPro" id="IPR000742">
    <property type="entry name" value="EGF"/>
</dbReference>
<evidence type="ECO:0000256" key="12">
    <source>
        <dbReference type="PROSITE-ProRule" id="PRU00076"/>
    </source>
</evidence>
<keyword evidence="9" id="KW-0472">Membrane</keyword>
<comment type="caution">
    <text evidence="12">Lacks conserved residue(s) required for the propagation of feature annotation.</text>
</comment>
<evidence type="ECO:0000313" key="14">
    <source>
        <dbReference type="EMBL" id="KAK2146248.1"/>
    </source>
</evidence>
<dbReference type="GO" id="GO:0007154">
    <property type="term" value="P:cell communication"/>
    <property type="evidence" value="ECO:0007669"/>
    <property type="project" value="UniProtKB-ARBA"/>
</dbReference>
<dbReference type="AlphaFoldDB" id="A0AAD9J511"/>
<evidence type="ECO:0000256" key="4">
    <source>
        <dbReference type="ARBA" id="ARBA00022692"/>
    </source>
</evidence>
<reference evidence="14" key="1">
    <citation type="journal article" date="2023" name="Mol. Biol. Evol.">
        <title>Third-Generation Sequencing Reveals the Adaptive Role of the Epigenome in Three Deep-Sea Polychaetes.</title>
        <authorList>
            <person name="Perez M."/>
            <person name="Aroh O."/>
            <person name="Sun Y."/>
            <person name="Lan Y."/>
            <person name="Juniper S.K."/>
            <person name="Young C.R."/>
            <person name="Angers B."/>
            <person name="Qian P.Y."/>
        </authorList>
    </citation>
    <scope>NUCLEOTIDE SEQUENCE</scope>
    <source>
        <strain evidence="14">P08H-3</strain>
    </source>
</reference>
<dbReference type="InterPro" id="IPR000152">
    <property type="entry name" value="EGF-type_Asp/Asn_hydroxyl_site"/>
</dbReference>
<dbReference type="PROSITE" id="PS00010">
    <property type="entry name" value="ASX_HYDROXYL"/>
    <property type="match status" value="3"/>
</dbReference>
<dbReference type="Pfam" id="PF00008">
    <property type="entry name" value="EGF"/>
    <property type="match status" value="1"/>
</dbReference>
<evidence type="ECO:0000256" key="9">
    <source>
        <dbReference type="ARBA" id="ARBA00023136"/>
    </source>
</evidence>
<keyword evidence="8" id="KW-1133">Transmembrane helix</keyword>
<dbReference type="SMART" id="SM00179">
    <property type="entry name" value="EGF_CA"/>
    <property type="match status" value="3"/>
</dbReference>
<dbReference type="PANTHER" id="PTHR12916:SF4">
    <property type="entry name" value="UNINFLATABLE, ISOFORM C"/>
    <property type="match status" value="1"/>
</dbReference>
<evidence type="ECO:0000256" key="3">
    <source>
        <dbReference type="ARBA" id="ARBA00022536"/>
    </source>
</evidence>
<dbReference type="PROSITE" id="PS50026">
    <property type="entry name" value="EGF_3"/>
    <property type="match status" value="3"/>
</dbReference>
<comment type="subcellular location">
    <subcellularLocation>
        <location evidence="1">Cell membrane</location>
        <topology evidence="1">Single-pass type I membrane protein</topology>
    </subcellularLocation>
</comment>
<dbReference type="FunFam" id="2.10.25.10:FF:000391">
    <property type="entry name" value="Weary, isoform C"/>
    <property type="match status" value="1"/>
</dbReference>
<dbReference type="FunFam" id="2.10.25.10:FF:000038">
    <property type="entry name" value="Fibrillin 2"/>
    <property type="match status" value="1"/>
</dbReference>
<evidence type="ECO:0000256" key="10">
    <source>
        <dbReference type="ARBA" id="ARBA00023157"/>
    </source>
</evidence>
<keyword evidence="15" id="KW-1185">Reference proteome</keyword>
<keyword evidence="2" id="KW-1003">Cell membrane</keyword>
<evidence type="ECO:0000256" key="7">
    <source>
        <dbReference type="ARBA" id="ARBA00022837"/>
    </source>
</evidence>
<feature type="disulfide bond" evidence="12">
    <location>
        <begin position="241"/>
        <end position="250"/>
    </location>
</feature>
<evidence type="ECO:0000256" key="8">
    <source>
        <dbReference type="ARBA" id="ARBA00022989"/>
    </source>
</evidence>
<keyword evidence="4" id="KW-0812">Transmembrane</keyword>
<keyword evidence="5" id="KW-0732">Signal</keyword>
<dbReference type="GO" id="GO:0023052">
    <property type="term" value="P:signaling"/>
    <property type="evidence" value="ECO:0007669"/>
    <property type="project" value="UniProtKB-ARBA"/>
</dbReference>